<dbReference type="InterPro" id="IPR002347">
    <property type="entry name" value="SDR_fam"/>
</dbReference>
<dbReference type="PRINTS" id="PR00080">
    <property type="entry name" value="SDRFAMILY"/>
</dbReference>
<protein>
    <submittedName>
        <fullName evidence="4">Putative dehydrogenase</fullName>
    </submittedName>
</protein>
<evidence type="ECO:0000256" key="1">
    <source>
        <dbReference type="ARBA" id="ARBA00006484"/>
    </source>
</evidence>
<keyword evidence="2" id="KW-0560">Oxidoreductase</keyword>
<dbReference type="GO" id="GO:0016616">
    <property type="term" value="F:oxidoreductase activity, acting on the CH-OH group of donors, NAD or NADP as acceptor"/>
    <property type="evidence" value="ECO:0007669"/>
    <property type="project" value="UniProtKB-ARBA"/>
</dbReference>
<proteinExistence type="inferred from homology"/>
<comment type="similarity">
    <text evidence="1 3">Belongs to the short-chain dehydrogenases/reductases (SDR) family.</text>
</comment>
<dbReference type="PANTHER" id="PTHR43115:SF4">
    <property type="entry name" value="DEHYDROGENASE_REDUCTASE SDR FAMILY MEMBER 11"/>
    <property type="match status" value="1"/>
</dbReference>
<dbReference type="PANTHER" id="PTHR43115">
    <property type="entry name" value="DEHYDROGENASE/REDUCTASE SDR FAMILY MEMBER 11"/>
    <property type="match status" value="1"/>
</dbReference>
<dbReference type="FunFam" id="3.40.50.720:FF:000047">
    <property type="entry name" value="NADP-dependent L-serine/L-allo-threonine dehydrogenase"/>
    <property type="match status" value="1"/>
</dbReference>
<dbReference type="SUPFAM" id="SSF51735">
    <property type="entry name" value="NAD(P)-binding Rossmann-fold domains"/>
    <property type="match status" value="1"/>
</dbReference>
<evidence type="ECO:0000313" key="4">
    <source>
        <dbReference type="EMBL" id="NOV45029.1"/>
    </source>
</evidence>
<dbReference type="Gene3D" id="3.40.50.720">
    <property type="entry name" value="NAD(P)-binding Rossmann-like Domain"/>
    <property type="match status" value="1"/>
</dbReference>
<dbReference type="InterPro" id="IPR036291">
    <property type="entry name" value="NAD(P)-bd_dom_sf"/>
</dbReference>
<dbReference type="EMBL" id="GIIL01001303">
    <property type="protein sequence ID" value="NOV45029.1"/>
    <property type="molecule type" value="Transcribed_RNA"/>
</dbReference>
<evidence type="ECO:0000256" key="3">
    <source>
        <dbReference type="RuleBase" id="RU000363"/>
    </source>
</evidence>
<dbReference type="PRINTS" id="PR00081">
    <property type="entry name" value="GDHRDH"/>
</dbReference>
<dbReference type="AlphaFoldDB" id="A0A6M2DFL0"/>
<dbReference type="Pfam" id="PF00106">
    <property type="entry name" value="adh_short"/>
    <property type="match status" value="1"/>
</dbReference>
<sequence>MDRWCGKVAVVTGASAGIGAALAKSLVEAGMKVVGLARRIEKMENEAHLLDKSNGGEFYPVKCDISKEQDILDAFAWVKETFGGVDVLINNAGVTRNINLTDPDNSDDIRNIVDVNIFGVFYCTREAFNSMKERGVAGHIIHINSVLGHYVPELPGFNLNIYPGTKYCMTASTEVLRKEMIKMGNKSKVTSISPGFVATEMMGIKSEEEKQAFLDATPHLLPEDISQAVLYCLGTPEHVQVHELIIRPQGENF</sequence>
<accession>A0A6M2DFL0</accession>
<reference evidence="4" key="1">
    <citation type="submission" date="2020-03" db="EMBL/GenBank/DDBJ databases">
        <title>Transcriptomic Profiling of the Digestive Tract of the Rat Flea, Xenopsylla cheopis, Following Blood Feeding and Infection with Yersinia pestis.</title>
        <authorList>
            <person name="Bland D.M."/>
            <person name="Martens C.A."/>
            <person name="Virtaneva K."/>
            <person name="Kanakabandi K."/>
            <person name="Long D."/>
            <person name="Rosenke R."/>
            <person name="Saturday G.A."/>
            <person name="Hoyt F.H."/>
            <person name="Bruno D.P."/>
            <person name="Ribeiro J.M.C."/>
            <person name="Hinnebusch J."/>
        </authorList>
    </citation>
    <scope>NUCLEOTIDE SEQUENCE</scope>
</reference>
<organism evidence="4">
    <name type="scientific">Xenopsylla cheopis</name>
    <name type="common">Oriental rat flea</name>
    <name type="synonym">Pulex cheopis</name>
    <dbReference type="NCBI Taxonomy" id="163159"/>
    <lineage>
        <taxon>Eukaryota</taxon>
        <taxon>Metazoa</taxon>
        <taxon>Ecdysozoa</taxon>
        <taxon>Arthropoda</taxon>
        <taxon>Hexapoda</taxon>
        <taxon>Insecta</taxon>
        <taxon>Pterygota</taxon>
        <taxon>Neoptera</taxon>
        <taxon>Endopterygota</taxon>
        <taxon>Siphonaptera</taxon>
        <taxon>Pulicidae</taxon>
        <taxon>Xenopsyllinae</taxon>
        <taxon>Xenopsylla</taxon>
    </lineage>
</organism>
<name>A0A6M2DFL0_XENCH</name>
<evidence type="ECO:0000256" key="2">
    <source>
        <dbReference type="ARBA" id="ARBA00023002"/>
    </source>
</evidence>